<reference evidence="3" key="2">
    <citation type="journal article" date="2011" name="Proc. Natl. Acad. Sci. U.S.A.">
        <title>Obligate biotrophy features unraveled by the genomic analysis of rust fungi.</title>
        <authorList>
            <person name="Duplessis S."/>
            <person name="Cuomo C.A."/>
            <person name="Lin Y.-C."/>
            <person name="Aerts A."/>
            <person name="Tisserant E."/>
            <person name="Veneault-Fourrey C."/>
            <person name="Joly D.L."/>
            <person name="Hacquard S."/>
            <person name="Amselem J."/>
            <person name="Cantarel B.L."/>
            <person name="Chiu R."/>
            <person name="Coutinho P.M."/>
            <person name="Feau N."/>
            <person name="Field M."/>
            <person name="Frey P."/>
            <person name="Gelhaye E."/>
            <person name="Goldberg J."/>
            <person name="Grabherr M.G."/>
            <person name="Kodira C.D."/>
            <person name="Kohler A."/>
            <person name="Kuees U."/>
            <person name="Lindquist E.A."/>
            <person name="Lucas S.M."/>
            <person name="Mago R."/>
            <person name="Mauceli E."/>
            <person name="Morin E."/>
            <person name="Murat C."/>
            <person name="Pangilinan J.L."/>
            <person name="Park R."/>
            <person name="Pearson M."/>
            <person name="Quesneville H."/>
            <person name="Rouhier N."/>
            <person name="Sakthikumar S."/>
            <person name="Salamov A.A."/>
            <person name="Schmutz J."/>
            <person name="Selles B."/>
            <person name="Shapiro H."/>
            <person name="Tanguay P."/>
            <person name="Tuskan G.A."/>
            <person name="Henrissat B."/>
            <person name="Van de Peer Y."/>
            <person name="Rouze P."/>
            <person name="Ellis J.G."/>
            <person name="Dodds P.N."/>
            <person name="Schein J.E."/>
            <person name="Zhong S."/>
            <person name="Hamelin R.C."/>
            <person name="Grigoriev I.V."/>
            <person name="Szabo L.J."/>
            <person name="Martin F."/>
        </authorList>
    </citation>
    <scope>NUCLEOTIDE SEQUENCE [LARGE SCALE GENOMIC DNA]</scope>
    <source>
        <strain evidence="3">CRL 75-36-700-3 / race SCCL</strain>
    </source>
</reference>
<dbReference type="InParanoid" id="E3L4W1"/>
<dbReference type="RefSeq" id="XP_003336005.1">
    <property type="nucleotide sequence ID" value="XM_003335957.1"/>
</dbReference>
<dbReference type="AlphaFoldDB" id="E3L4W1"/>
<dbReference type="Proteomes" id="UP000008783">
    <property type="component" value="Unassembled WGS sequence"/>
</dbReference>
<dbReference type="GeneID" id="10531523"/>
<proteinExistence type="predicted"/>
<keyword evidence="3" id="KW-1185">Reference proteome</keyword>
<feature type="compositionally biased region" description="Polar residues" evidence="1">
    <location>
        <begin position="151"/>
        <end position="162"/>
    </location>
</feature>
<dbReference type="KEGG" id="pgr:PGTG_17640"/>
<evidence type="ECO:0000313" key="2">
    <source>
        <dbReference type="EMBL" id="EFP91586.1"/>
    </source>
</evidence>
<sequence length="162" mass="18169">MATAHIDIAKVAKKQQMTLASAMPAQHSTLKRLAYEAIMNKELTWAYDDVKKTRTLKIPSCSPQNTANRIGAQVAPHFLTAATAMMQAIQNFKSGVKQQYPSSITPLDNIFRFWILVEQHINIGVPTPKDLGCRQDPLRKVRKPSTPRDGSWTSQTFKRFGS</sequence>
<protein>
    <submittedName>
        <fullName evidence="2">Uncharacterized protein</fullName>
    </submittedName>
</protein>
<dbReference type="VEuPathDB" id="FungiDB:PGTG_17640"/>
<evidence type="ECO:0000256" key="1">
    <source>
        <dbReference type="SAM" id="MobiDB-lite"/>
    </source>
</evidence>
<evidence type="ECO:0000313" key="3">
    <source>
        <dbReference type="Proteomes" id="UP000008783"/>
    </source>
</evidence>
<dbReference type="HOGENOM" id="CLU_1636239_0_0_1"/>
<name>E3L4W1_PUCGT</name>
<gene>
    <name evidence="2" type="ORF">PGTG_17640</name>
</gene>
<reference key="1">
    <citation type="submission" date="2007-01" db="EMBL/GenBank/DDBJ databases">
        <title>The Genome Sequence of Puccinia graminis f. sp. tritici Strain CRL 75-36-700-3.</title>
        <authorList>
            <consortium name="The Broad Institute Genome Sequencing Platform"/>
            <person name="Birren B."/>
            <person name="Lander E."/>
            <person name="Galagan J."/>
            <person name="Nusbaum C."/>
            <person name="Devon K."/>
            <person name="Cuomo C."/>
            <person name="Jaffe D."/>
            <person name="Butler J."/>
            <person name="Alvarez P."/>
            <person name="Gnerre S."/>
            <person name="Grabherr M."/>
            <person name="Mauceli E."/>
            <person name="Brockman W."/>
            <person name="Young S."/>
            <person name="LaButti K."/>
            <person name="Sykes S."/>
            <person name="DeCaprio D."/>
            <person name="Crawford M."/>
            <person name="Koehrsen M."/>
            <person name="Engels R."/>
            <person name="Montgomery P."/>
            <person name="Pearson M."/>
            <person name="Howarth C."/>
            <person name="Larson L."/>
            <person name="White J."/>
            <person name="Zeng Q."/>
            <person name="Kodira C."/>
            <person name="Yandava C."/>
            <person name="Alvarado L."/>
            <person name="O'Leary S."/>
            <person name="Szabo L."/>
            <person name="Dean R."/>
            <person name="Schein J."/>
        </authorList>
    </citation>
    <scope>NUCLEOTIDE SEQUENCE</scope>
    <source>
        <strain>CRL 75-36-700-3</strain>
    </source>
</reference>
<feature type="region of interest" description="Disordered" evidence="1">
    <location>
        <begin position="134"/>
        <end position="162"/>
    </location>
</feature>
<accession>E3L4W1</accession>
<organism evidence="2 3">
    <name type="scientific">Puccinia graminis f. sp. tritici (strain CRL 75-36-700-3 / race SCCL)</name>
    <name type="common">Black stem rust fungus</name>
    <dbReference type="NCBI Taxonomy" id="418459"/>
    <lineage>
        <taxon>Eukaryota</taxon>
        <taxon>Fungi</taxon>
        <taxon>Dikarya</taxon>
        <taxon>Basidiomycota</taxon>
        <taxon>Pucciniomycotina</taxon>
        <taxon>Pucciniomycetes</taxon>
        <taxon>Pucciniales</taxon>
        <taxon>Pucciniaceae</taxon>
        <taxon>Puccinia</taxon>
    </lineage>
</organism>
<dbReference type="EMBL" id="DS178349">
    <property type="protein sequence ID" value="EFP91586.1"/>
    <property type="molecule type" value="Genomic_DNA"/>
</dbReference>